<proteinExistence type="predicted"/>
<comment type="caution">
    <text evidence="1">The sequence shown here is derived from an EMBL/GenBank/DDBJ whole genome shotgun (WGS) entry which is preliminary data.</text>
</comment>
<evidence type="ECO:0000313" key="1">
    <source>
        <dbReference type="EMBL" id="KAK4009695.1"/>
    </source>
</evidence>
<gene>
    <name evidence="1" type="ORF">OUZ56_018841</name>
</gene>
<dbReference type="Proteomes" id="UP001234178">
    <property type="component" value="Unassembled WGS sequence"/>
</dbReference>
<reference evidence="1 2" key="1">
    <citation type="journal article" date="2023" name="Nucleic Acids Res.">
        <title>The hologenome of Daphnia magna reveals possible DNA methylation and microbiome-mediated evolution of the host genome.</title>
        <authorList>
            <person name="Chaturvedi A."/>
            <person name="Li X."/>
            <person name="Dhandapani V."/>
            <person name="Marshall H."/>
            <person name="Kissane S."/>
            <person name="Cuenca-Cambronero M."/>
            <person name="Asole G."/>
            <person name="Calvet F."/>
            <person name="Ruiz-Romero M."/>
            <person name="Marangio P."/>
            <person name="Guigo R."/>
            <person name="Rago D."/>
            <person name="Mirbahai L."/>
            <person name="Eastwood N."/>
            <person name="Colbourne J.K."/>
            <person name="Zhou J."/>
            <person name="Mallon E."/>
            <person name="Orsini L."/>
        </authorList>
    </citation>
    <scope>NUCLEOTIDE SEQUENCE [LARGE SCALE GENOMIC DNA]</scope>
    <source>
        <strain evidence="1">LRV0_1</strain>
    </source>
</reference>
<organism evidence="1 2">
    <name type="scientific">Daphnia magna</name>
    <dbReference type="NCBI Taxonomy" id="35525"/>
    <lineage>
        <taxon>Eukaryota</taxon>
        <taxon>Metazoa</taxon>
        <taxon>Ecdysozoa</taxon>
        <taxon>Arthropoda</taxon>
        <taxon>Crustacea</taxon>
        <taxon>Branchiopoda</taxon>
        <taxon>Diplostraca</taxon>
        <taxon>Cladocera</taxon>
        <taxon>Anomopoda</taxon>
        <taxon>Daphniidae</taxon>
        <taxon>Daphnia</taxon>
    </lineage>
</organism>
<sequence>MKCCVRNCEKNHKDGVKFLSFPKKEIHCSNEVQQLQNLRRKVWEFVAHPLVADEFLAANEILRLTETSNLKL</sequence>
<protein>
    <submittedName>
        <fullName evidence="1">Uncharacterized protein</fullName>
    </submittedName>
</protein>
<keyword evidence="2" id="KW-1185">Reference proteome</keyword>
<evidence type="ECO:0000313" key="2">
    <source>
        <dbReference type="Proteomes" id="UP001234178"/>
    </source>
</evidence>
<name>A0ABQ9Z9W4_9CRUS</name>
<dbReference type="EMBL" id="JAOYFB010000003">
    <property type="protein sequence ID" value="KAK4009695.1"/>
    <property type="molecule type" value="Genomic_DNA"/>
</dbReference>
<accession>A0ABQ9Z9W4</accession>